<feature type="signal peptide" evidence="2">
    <location>
        <begin position="1"/>
        <end position="17"/>
    </location>
</feature>
<evidence type="ECO:0000313" key="4">
    <source>
        <dbReference type="EMBL" id="CAL4763246.1"/>
    </source>
</evidence>
<name>A0A9P1FGB4_9DINO</name>
<keyword evidence="5" id="KW-1185">Reference proteome</keyword>
<organism evidence="3">
    <name type="scientific">Cladocopium goreaui</name>
    <dbReference type="NCBI Taxonomy" id="2562237"/>
    <lineage>
        <taxon>Eukaryota</taxon>
        <taxon>Sar</taxon>
        <taxon>Alveolata</taxon>
        <taxon>Dinophyceae</taxon>
        <taxon>Suessiales</taxon>
        <taxon>Symbiodiniaceae</taxon>
        <taxon>Cladocopium</taxon>
    </lineage>
</organism>
<evidence type="ECO:0000256" key="2">
    <source>
        <dbReference type="SAM" id="SignalP"/>
    </source>
</evidence>
<reference evidence="3" key="1">
    <citation type="submission" date="2022-10" db="EMBL/GenBank/DDBJ databases">
        <authorList>
            <person name="Chen Y."/>
            <person name="Dougan E. K."/>
            <person name="Chan C."/>
            <person name="Rhodes N."/>
            <person name="Thang M."/>
        </authorList>
    </citation>
    <scope>NUCLEOTIDE SEQUENCE</scope>
</reference>
<dbReference type="AlphaFoldDB" id="A0A9P1FGB4"/>
<feature type="chain" id="PRO_5043272068" evidence="2">
    <location>
        <begin position="18"/>
        <end position="142"/>
    </location>
</feature>
<feature type="compositionally biased region" description="Basic and acidic residues" evidence="1">
    <location>
        <begin position="129"/>
        <end position="142"/>
    </location>
</feature>
<reference evidence="4 5" key="2">
    <citation type="submission" date="2024-05" db="EMBL/GenBank/DDBJ databases">
        <authorList>
            <person name="Chen Y."/>
            <person name="Shah S."/>
            <person name="Dougan E. K."/>
            <person name="Thang M."/>
            <person name="Chan C."/>
        </authorList>
    </citation>
    <scope>NUCLEOTIDE SEQUENCE [LARGE SCALE GENOMIC DNA]</scope>
</reference>
<accession>A0A9P1FGB4</accession>
<feature type="region of interest" description="Disordered" evidence="1">
    <location>
        <begin position="121"/>
        <end position="142"/>
    </location>
</feature>
<evidence type="ECO:0000256" key="1">
    <source>
        <dbReference type="SAM" id="MobiDB-lite"/>
    </source>
</evidence>
<evidence type="ECO:0000313" key="5">
    <source>
        <dbReference type="Proteomes" id="UP001152797"/>
    </source>
</evidence>
<dbReference type="EMBL" id="CAMXCT020000233">
    <property type="protein sequence ID" value="CAL1129309.1"/>
    <property type="molecule type" value="Genomic_DNA"/>
</dbReference>
<comment type="caution">
    <text evidence="3">The sequence shown here is derived from an EMBL/GenBank/DDBJ whole genome shotgun (WGS) entry which is preliminary data.</text>
</comment>
<proteinExistence type="predicted"/>
<protein>
    <submittedName>
        <fullName evidence="3">Uncharacterized protein</fullName>
    </submittedName>
</protein>
<dbReference type="EMBL" id="CAMXCT010000233">
    <property type="protein sequence ID" value="CAI3975934.1"/>
    <property type="molecule type" value="Genomic_DNA"/>
</dbReference>
<dbReference type="Proteomes" id="UP001152797">
    <property type="component" value="Unassembled WGS sequence"/>
</dbReference>
<keyword evidence="2" id="KW-0732">Signal</keyword>
<evidence type="ECO:0000313" key="3">
    <source>
        <dbReference type="EMBL" id="CAI3975934.1"/>
    </source>
</evidence>
<gene>
    <name evidence="3" type="ORF">C1SCF055_LOCUS4203</name>
</gene>
<sequence>MWRRWCLGFCLCRTVLAVPSTACPDVEQGTLQACERCIHDDLCQTDTRLNIKYVCHDFTKKCVNPAWNITEVYSRCPEDLSCCVPGVPGLPELLVGFVLQDPADPSTWGAQCKLTCADQQARSQHRGGHRGDRIPHHGDGRD</sequence>
<dbReference type="EMBL" id="CAMXCT030000233">
    <property type="protein sequence ID" value="CAL4763246.1"/>
    <property type="molecule type" value="Genomic_DNA"/>
</dbReference>